<gene>
    <name evidence="2" type="ORF">P5673_024095</name>
</gene>
<keyword evidence="3" id="KW-1185">Reference proteome</keyword>
<reference evidence="2" key="1">
    <citation type="journal article" date="2023" name="G3 (Bethesda)">
        <title>Whole genome assembly and annotation of the endangered Caribbean coral Acropora cervicornis.</title>
        <authorList>
            <person name="Selwyn J.D."/>
            <person name="Vollmer S.V."/>
        </authorList>
    </citation>
    <scope>NUCLEOTIDE SEQUENCE</scope>
    <source>
        <strain evidence="2">K2</strain>
    </source>
</reference>
<reference evidence="2" key="2">
    <citation type="journal article" date="2023" name="Science">
        <title>Genomic signatures of disease resistance in endangered staghorn corals.</title>
        <authorList>
            <person name="Vollmer S.V."/>
            <person name="Selwyn J.D."/>
            <person name="Despard B.A."/>
            <person name="Roesel C.L."/>
        </authorList>
    </citation>
    <scope>NUCLEOTIDE SEQUENCE</scope>
    <source>
        <strain evidence="2">K2</strain>
    </source>
</reference>
<dbReference type="EMBL" id="JARQWQ010000070">
    <property type="protein sequence ID" value="KAK2554391.1"/>
    <property type="molecule type" value="Genomic_DNA"/>
</dbReference>
<keyword evidence="1" id="KW-1133">Transmembrane helix</keyword>
<accession>A0AAD9Q4V7</accession>
<comment type="caution">
    <text evidence="2">The sequence shown here is derived from an EMBL/GenBank/DDBJ whole genome shotgun (WGS) entry which is preliminary data.</text>
</comment>
<proteinExistence type="predicted"/>
<evidence type="ECO:0000256" key="1">
    <source>
        <dbReference type="SAM" id="Phobius"/>
    </source>
</evidence>
<protein>
    <submittedName>
        <fullName evidence="2">Uncharacterized protein</fullName>
    </submittedName>
</protein>
<keyword evidence="1" id="KW-0472">Membrane</keyword>
<organism evidence="2 3">
    <name type="scientific">Acropora cervicornis</name>
    <name type="common">Staghorn coral</name>
    <dbReference type="NCBI Taxonomy" id="6130"/>
    <lineage>
        <taxon>Eukaryota</taxon>
        <taxon>Metazoa</taxon>
        <taxon>Cnidaria</taxon>
        <taxon>Anthozoa</taxon>
        <taxon>Hexacorallia</taxon>
        <taxon>Scleractinia</taxon>
        <taxon>Astrocoeniina</taxon>
        <taxon>Acroporidae</taxon>
        <taxon>Acropora</taxon>
    </lineage>
</organism>
<feature type="transmembrane region" description="Helical" evidence="1">
    <location>
        <begin position="37"/>
        <end position="58"/>
    </location>
</feature>
<name>A0AAD9Q4V7_ACRCE</name>
<sequence>MTGQRAQHVSANDSFSTVSLVGSSWKDLWRWKTPNQLCMICLLPFLLIFAGCVLLGLVWSGRVDPYRQVILTSGMVSFFSGFLGCVIANFCDACGVTCKRYDDGPADRELQSQTLFVDLGDLGPNLIAYEENEEHNRSELQTTITEI</sequence>
<keyword evidence="1" id="KW-0812">Transmembrane</keyword>
<evidence type="ECO:0000313" key="3">
    <source>
        <dbReference type="Proteomes" id="UP001249851"/>
    </source>
</evidence>
<dbReference type="AlphaFoldDB" id="A0AAD9Q4V7"/>
<evidence type="ECO:0000313" key="2">
    <source>
        <dbReference type="EMBL" id="KAK2554391.1"/>
    </source>
</evidence>
<feature type="transmembrane region" description="Helical" evidence="1">
    <location>
        <begin position="70"/>
        <end position="91"/>
    </location>
</feature>
<dbReference type="Proteomes" id="UP001249851">
    <property type="component" value="Unassembled WGS sequence"/>
</dbReference>